<proteinExistence type="predicted"/>
<name>A0A3P7LXW2_STRVU</name>
<reference evidence="2 3" key="1">
    <citation type="submission" date="2018-11" db="EMBL/GenBank/DDBJ databases">
        <authorList>
            <consortium name="Pathogen Informatics"/>
        </authorList>
    </citation>
    <scope>NUCLEOTIDE SEQUENCE [LARGE SCALE GENOMIC DNA]</scope>
</reference>
<gene>
    <name evidence="2" type="ORF">SVUK_LOCUS18990</name>
</gene>
<sequence length="198" mass="21914">MEMQEKLKEAKKVYEQLKAEEAERRKRTGPSEYDVFDASFMSQDISLRKIPDNVSQMEIPKKLLPTVQEAAEDESCAESATSESRSGTVEPPRSSSQDIIAARTEAIKNYVEQQSESVASGLAANIGSSESSEVSGGEHLSACNMEPILPGMDIEVESVDNEEREMHVSTVNMEETVDEDEGMVQKQVNVRMSGLSYR</sequence>
<feature type="region of interest" description="Disordered" evidence="1">
    <location>
        <begin position="65"/>
        <end position="97"/>
    </location>
</feature>
<dbReference type="AlphaFoldDB" id="A0A3P7LXW2"/>
<organism evidence="2 3">
    <name type="scientific">Strongylus vulgaris</name>
    <name type="common">Blood worm</name>
    <dbReference type="NCBI Taxonomy" id="40348"/>
    <lineage>
        <taxon>Eukaryota</taxon>
        <taxon>Metazoa</taxon>
        <taxon>Ecdysozoa</taxon>
        <taxon>Nematoda</taxon>
        <taxon>Chromadorea</taxon>
        <taxon>Rhabditida</taxon>
        <taxon>Rhabditina</taxon>
        <taxon>Rhabditomorpha</taxon>
        <taxon>Strongyloidea</taxon>
        <taxon>Strongylidae</taxon>
        <taxon>Strongylus</taxon>
    </lineage>
</organism>
<protein>
    <submittedName>
        <fullName evidence="2">Uncharacterized protein</fullName>
    </submittedName>
</protein>
<feature type="non-terminal residue" evidence="2">
    <location>
        <position position="198"/>
    </location>
</feature>
<evidence type="ECO:0000256" key="1">
    <source>
        <dbReference type="SAM" id="MobiDB-lite"/>
    </source>
</evidence>
<dbReference type="OrthoDB" id="5872730at2759"/>
<keyword evidence="3" id="KW-1185">Reference proteome</keyword>
<dbReference type="EMBL" id="UYYB01126742">
    <property type="protein sequence ID" value="VDM83992.1"/>
    <property type="molecule type" value="Genomic_DNA"/>
</dbReference>
<evidence type="ECO:0000313" key="3">
    <source>
        <dbReference type="Proteomes" id="UP000270094"/>
    </source>
</evidence>
<accession>A0A3P7LXW2</accession>
<feature type="compositionally biased region" description="Low complexity" evidence="1">
    <location>
        <begin position="77"/>
        <end position="86"/>
    </location>
</feature>
<evidence type="ECO:0000313" key="2">
    <source>
        <dbReference type="EMBL" id="VDM83992.1"/>
    </source>
</evidence>
<dbReference type="Proteomes" id="UP000270094">
    <property type="component" value="Unassembled WGS sequence"/>
</dbReference>